<evidence type="ECO:0000259" key="1">
    <source>
        <dbReference type="PROSITE" id="PS51084"/>
    </source>
</evidence>
<evidence type="ECO:0000313" key="3">
    <source>
        <dbReference type="EMBL" id="CAB5062539.1"/>
    </source>
</evidence>
<evidence type="ECO:0000313" key="2">
    <source>
        <dbReference type="EMBL" id="CAB4963201.1"/>
    </source>
</evidence>
<name>A0A6J7L5A2_9ZZZZ</name>
<dbReference type="PANTHER" id="PTHR23089">
    <property type="entry name" value="HISTIDINE TRIAD HIT PROTEIN"/>
    <property type="match status" value="1"/>
</dbReference>
<dbReference type="InterPro" id="IPR036265">
    <property type="entry name" value="HIT-like_sf"/>
</dbReference>
<feature type="domain" description="HIT" evidence="1">
    <location>
        <begin position="8"/>
        <end position="115"/>
    </location>
</feature>
<dbReference type="CDD" id="cd01276">
    <property type="entry name" value="PKCI_related"/>
    <property type="match status" value="1"/>
</dbReference>
<dbReference type="EMBL" id="CAFBNQ010000121">
    <property type="protein sequence ID" value="CAB4963201.1"/>
    <property type="molecule type" value="Genomic_DNA"/>
</dbReference>
<organism evidence="2">
    <name type="scientific">freshwater metagenome</name>
    <dbReference type="NCBI Taxonomy" id="449393"/>
    <lineage>
        <taxon>unclassified sequences</taxon>
        <taxon>metagenomes</taxon>
        <taxon>ecological metagenomes</taxon>
    </lineage>
</organism>
<dbReference type="PRINTS" id="PR00332">
    <property type="entry name" value="HISTRIAD"/>
</dbReference>
<protein>
    <submittedName>
        <fullName evidence="2">Unannotated protein</fullName>
    </submittedName>
</protein>
<reference evidence="2" key="1">
    <citation type="submission" date="2020-05" db="EMBL/GenBank/DDBJ databases">
        <authorList>
            <person name="Chiriac C."/>
            <person name="Salcher M."/>
            <person name="Ghai R."/>
            <person name="Kavagutti S V."/>
        </authorList>
    </citation>
    <scope>NUCLEOTIDE SEQUENCE</scope>
</reference>
<dbReference type="AlphaFoldDB" id="A0A6J7L5A2"/>
<accession>A0A6J7L5A2</accession>
<dbReference type="PROSITE" id="PS51084">
    <property type="entry name" value="HIT_2"/>
    <property type="match status" value="1"/>
</dbReference>
<dbReference type="Pfam" id="PF01230">
    <property type="entry name" value="HIT"/>
    <property type="match status" value="1"/>
</dbReference>
<dbReference type="EMBL" id="CAFBQR010000063">
    <property type="protein sequence ID" value="CAB5062539.1"/>
    <property type="molecule type" value="Genomic_DNA"/>
</dbReference>
<sequence length="115" mass="12209">MALDPDCIFCKIIEGQIPADIVHRSENVVAFNDLNPQAPTHVLLIPTVHTENAAGLAKMSPTITADLFTAAAQIAAERELTGYRTVFNTGADAGQSVFHAHLHLLGGRGLAWPPG</sequence>
<dbReference type="GO" id="GO:0003824">
    <property type="term" value="F:catalytic activity"/>
    <property type="evidence" value="ECO:0007669"/>
    <property type="project" value="InterPro"/>
</dbReference>
<dbReference type="Gene3D" id="3.30.428.10">
    <property type="entry name" value="HIT-like"/>
    <property type="match status" value="1"/>
</dbReference>
<dbReference type="SUPFAM" id="SSF54197">
    <property type="entry name" value="HIT-like"/>
    <property type="match status" value="1"/>
</dbReference>
<gene>
    <name evidence="2" type="ORF">UFOPK3861_00930</name>
    <name evidence="3" type="ORF">UFOPK4348_00438</name>
</gene>
<dbReference type="InterPro" id="IPR001310">
    <property type="entry name" value="Histidine_triad_HIT"/>
</dbReference>
<dbReference type="InterPro" id="IPR011146">
    <property type="entry name" value="HIT-like"/>
</dbReference>
<proteinExistence type="predicted"/>